<evidence type="ECO:0000256" key="5">
    <source>
        <dbReference type="PROSITE-ProRule" id="PRU00703"/>
    </source>
</evidence>
<sequence>MSPTEDLEGTASGEEITEIVKTDKGATIEMQEPFDDSKTLTGFDNRIESSRTEVMQHGTSNSTISSMSNTSEYDAQNVSLNIIYGKGEQKSHYCFVVNNGCFEEISGYMMINVAAGLEHDNFADSIYYRTLLISRRYSFECLSSTYYHEERDCVLNLDDRHRSPQLLEKQSGQHAITYLAPTCEKDETTASLMRNSFDITCKRVTQNSMSTSKARKMGANTDECFLELADFVLEGTALAIETTVSVQKCKCKCIQGELIFSNPENLIYVPNSHPRSYFEHKCATKDAIRYNYVADFCTNDSSELQHNTVNVANRSERDNEKPGLEAMVTMVTASSKPNDESPDADDNERDPSKWNPSNEAGGGRFLTAGNQLQHKFDIPEAEMEEDNAVMEAPSTSTTTTTTTATRQRAKLKRYVVRAYVNKNIPETDGLDEREFDKIVELELPDDFHGEPSEFLPPVDAEYVLVQWPSRLNGPRSTKFDSKMRNSGENITVIGKTEATTTMTTTTATATTTVAVAATTATTTATTSKPIEPDLIARLLQRNACSEAIPRDECVLVLNEVMKMGQGHRHVLLNGARTHHVVLFSEGYQNIITGVLSSTDHIRVILKIFRLLEAIKKLSTHRVHRLPVIDPISFDPLGILTLKHILKFLWYHGRDFFQPSHFIRTPKQLNVGTWERLHVVYRDTPLIDCLDILLSAGVSSVPVVEHHTLRVVDVYCRFDAMNVPFQKEGFDPAVDVSEALKYRPVYTDRACAVVLSEVDSFYRVVSMMMKTNAHRAFIVNCDTAIRVSKLALETSVLECDQFFFLSFTVI</sequence>
<dbReference type="GO" id="GO:0005634">
    <property type="term" value="C:nucleus"/>
    <property type="evidence" value="ECO:0007669"/>
    <property type="project" value="TreeGrafter"/>
</dbReference>
<comment type="similarity">
    <text evidence="1">Belongs to the 5'-AMP-activated protein kinase gamma subunit family.</text>
</comment>
<dbReference type="OrthoDB" id="5869676at2759"/>
<dbReference type="AlphaFoldDB" id="A0A158PLB8"/>
<dbReference type="PANTHER" id="PTHR13780">
    <property type="entry name" value="AMP-ACTIVATED PROTEIN KINASE, GAMMA REGULATORY SUBUNIT"/>
    <property type="match status" value="1"/>
</dbReference>
<dbReference type="GO" id="GO:0016208">
    <property type="term" value="F:AMP binding"/>
    <property type="evidence" value="ECO:0007669"/>
    <property type="project" value="TreeGrafter"/>
</dbReference>
<keyword evidence="2" id="KW-0677">Repeat</keyword>
<name>A0A158PLB8_ANGCS</name>
<keyword evidence="9" id="KW-1185">Reference proteome</keyword>
<evidence type="ECO:0000256" key="3">
    <source>
        <dbReference type="ARBA" id="ARBA00023122"/>
    </source>
</evidence>
<dbReference type="Pfam" id="PF00571">
    <property type="entry name" value="CBS"/>
    <property type="match status" value="2"/>
</dbReference>
<organism evidence="10">
    <name type="scientific">Angiostrongylus costaricensis</name>
    <name type="common">Nematode worm</name>
    <dbReference type="NCBI Taxonomy" id="334426"/>
    <lineage>
        <taxon>Eukaryota</taxon>
        <taxon>Metazoa</taxon>
        <taxon>Ecdysozoa</taxon>
        <taxon>Nematoda</taxon>
        <taxon>Chromadorea</taxon>
        <taxon>Rhabditida</taxon>
        <taxon>Rhabditina</taxon>
        <taxon>Rhabditomorpha</taxon>
        <taxon>Strongyloidea</taxon>
        <taxon>Metastrongylidae</taxon>
        <taxon>Angiostrongylus</taxon>
    </lineage>
</organism>
<dbReference type="PANTHER" id="PTHR13780:SF19">
    <property type="entry name" value="CBS DOMAIN-CONTAINING PROTEIN"/>
    <property type="match status" value="1"/>
</dbReference>
<protein>
    <submittedName>
        <fullName evidence="10">CBS domain-containing protein</fullName>
    </submittedName>
</protein>
<gene>
    <name evidence="8" type="ORF">ACOC_LOCUS11172</name>
</gene>
<dbReference type="InterPro" id="IPR000644">
    <property type="entry name" value="CBS_dom"/>
</dbReference>
<evidence type="ECO:0000313" key="9">
    <source>
        <dbReference type="Proteomes" id="UP000267027"/>
    </source>
</evidence>
<dbReference type="CDD" id="cd02205">
    <property type="entry name" value="CBS_pair_SF"/>
    <property type="match status" value="1"/>
</dbReference>
<dbReference type="Gene3D" id="3.10.580.10">
    <property type="entry name" value="CBS-domain"/>
    <property type="match status" value="2"/>
</dbReference>
<reference evidence="10" key="1">
    <citation type="submission" date="2016-04" db="UniProtKB">
        <authorList>
            <consortium name="WormBaseParasite"/>
        </authorList>
    </citation>
    <scope>IDENTIFICATION</scope>
</reference>
<evidence type="ECO:0000313" key="10">
    <source>
        <dbReference type="WBParaSite" id="ACOC_0001117101-mRNA-1"/>
    </source>
</evidence>
<dbReference type="GO" id="GO:0019887">
    <property type="term" value="F:protein kinase regulator activity"/>
    <property type="evidence" value="ECO:0007669"/>
    <property type="project" value="TreeGrafter"/>
</dbReference>
<evidence type="ECO:0000256" key="4">
    <source>
        <dbReference type="ARBA" id="ARBA00025878"/>
    </source>
</evidence>
<feature type="region of interest" description="Disordered" evidence="6">
    <location>
        <begin position="333"/>
        <end position="365"/>
    </location>
</feature>
<evidence type="ECO:0000256" key="2">
    <source>
        <dbReference type="ARBA" id="ARBA00022737"/>
    </source>
</evidence>
<dbReference type="InterPro" id="IPR046342">
    <property type="entry name" value="CBS_dom_sf"/>
</dbReference>
<dbReference type="EMBL" id="UYYA01004627">
    <property type="protein sequence ID" value="VDM62757.1"/>
    <property type="molecule type" value="Genomic_DNA"/>
</dbReference>
<accession>A0A158PLB8</accession>
<keyword evidence="3 5" id="KW-0129">CBS domain</keyword>
<dbReference type="WBParaSite" id="ACOC_0001117101-mRNA-1">
    <property type="protein sequence ID" value="ACOC_0001117101-mRNA-1"/>
    <property type="gene ID" value="ACOC_0001117101"/>
</dbReference>
<evidence type="ECO:0000256" key="1">
    <source>
        <dbReference type="ARBA" id="ARBA00006750"/>
    </source>
</evidence>
<reference evidence="8 9" key="2">
    <citation type="submission" date="2018-11" db="EMBL/GenBank/DDBJ databases">
        <authorList>
            <consortium name="Pathogen Informatics"/>
        </authorList>
    </citation>
    <scope>NUCLEOTIDE SEQUENCE [LARGE SCALE GENOMIC DNA]</scope>
    <source>
        <strain evidence="8 9">Costa Rica</strain>
    </source>
</reference>
<comment type="subunit">
    <text evidence="4">AMPK is a heterotrimer of an alpha catalytic subunit (PRKAA1 or PRKAA2), a beta (PRKAB1 or PRKAB2) and a gamma non-catalytic subunits (PRKAG1, PRKAG2 or PRKAG3). Interacts with FNIP1 and FNIP2.</text>
</comment>
<dbReference type="GO" id="GO:0031588">
    <property type="term" value="C:nucleotide-activated protein kinase complex"/>
    <property type="evidence" value="ECO:0007669"/>
    <property type="project" value="TreeGrafter"/>
</dbReference>
<dbReference type="SUPFAM" id="SSF54631">
    <property type="entry name" value="CBS-domain pair"/>
    <property type="match status" value="2"/>
</dbReference>
<dbReference type="GO" id="GO:0019901">
    <property type="term" value="F:protein kinase binding"/>
    <property type="evidence" value="ECO:0007669"/>
    <property type="project" value="TreeGrafter"/>
</dbReference>
<dbReference type="GO" id="GO:0005737">
    <property type="term" value="C:cytoplasm"/>
    <property type="evidence" value="ECO:0007669"/>
    <property type="project" value="TreeGrafter"/>
</dbReference>
<proteinExistence type="inferred from homology"/>
<dbReference type="STRING" id="334426.A0A158PLB8"/>
<dbReference type="Proteomes" id="UP000267027">
    <property type="component" value="Unassembled WGS sequence"/>
</dbReference>
<evidence type="ECO:0000256" key="6">
    <source>
        <dbReference type="SAM" id="MobiDB-lite"/>
    </source>
</evidence>
<dbReference type="PROSITE" id="PS51371">
    <property type="entry name" value="CBS"/>
    <property type="match status" value="1"/>
</dbReference>
<evidence type="ECO:0000259" key="7">
    <source>
        <dbReference type="PROSITE" id="PS51371"/>
    </source>
</evidence>
<dbReference type="SMART" id="SM00116">
    <property type="entry name" value="CBS"/>
    <property type="match status" value="2"/>
</dbReference>
<dbReference type="InterPro" id="IPR050511">
    <property type="entry name" value="AMPK_gamma/SDS23_families"/>
</dbReference>
<feature type="domain" description="CBS" evidence="7">
    <location>
        <begin position="595"/>
        <end position="655"/>
    </location>
</feature>
<evidence type="ECO:0000313" key="8">
    <source>
        <dbReference type="EMBL" id="VDM62757.1"/>
    </source>
</evidence>